<reference evidence="1 2" key="1">
    <citation type="submission" date="2023-09" db="EMBL/GenBank/DDBJ databases">
        <authorList>
            <person name="Wang M."/>
        </authorList>
    </citation>
    <scope>NUCLEOTIDE SEQUENCE [LARGE SCALE GENOMIC DNA]</scope>
    <source>
        <strain evidence="1">GT-2023</strain>
        <tissue evidence="1">Liver</tissue>
    </source>
</reference>
<name>A0ABR3MGG9_9TELE</name>
<dbReference type="Proteomes" id="UP001558613">
    <property type="component" value="Unassembled WGS sequence"/>
</dbReference>
<protein>
    <recommendedName>
        <fullName evidence="3">Secreted protein</fullName>
    </recommendedName>
</protein>
<proteinExistence type="predicted"/>
<sequence length="72" mass="7978">MDVALVLLSEGGTFHHWAPIGLRCVARDSWLAASFSADPIIFSLWVRVNEFSQRSKVALPFPGVHPARTTFP</sequence>
<evidence type="ECO:0000313" key="1">
    <source>
        <dbReference type="EMBL" id="KAL1263401.1"/>
    </source>
</evidence>
<evidence type="ECO:0000313" key="2">
    <source>
        <dbReference type="Proteomes" id="UP001558613"/>
    </source>
</evidence>
<comment type="caution">
    <text evidence="1">The sequence shown here is derived from an EMBL/GenBank/DDBJ whole genome shotgun (WGS) entry which is preliminary data.</text>
</comment>
<keyword evidence="2" id="KW-1185">Reference proteome</keyword>
<organism evidence="1 2">
    <name type="scientific">Cirrhinus molitorella</name>
    <name type="common">mud carp</name>
    <dbReference type="NCBI Taxonomy" id="172907"/>
    <lineage>
        <taxon>Eukaryota</taxon>
        <taxon>Metazoa</taxon>
        <taxon>Chordata</taxon>
        <taxon>Craniata</taxon>
        <taxon>Vertebrata</taxon>
        <taxon>Euteleostomi</taxon>
        <taxon>Actinopterygii</taxon>
        <taxon>Neopterygii</taxon>
        <taxon>Teleostei</taxon>
        <taxon>Ostariophysi</taxon>
        <taxon>Cypriniformes</taxon>
        <taxon>Cyprinidae</taxon>
        <taxon>Labeoninae</taxon>
        <taxon>Labeonini</taxon>
        <taxon>Cirrhinus</taxon>
    </lineage>
</organism>
<dbReference type="EMBL" id="JAYMGO010000013">
    <property type="protein sequence ID" value="KAL1263401.1"/>
    <property type="molecule type" value="Genomic_DNA"/>
</dbReference>
<gene>
    <name evidence="1" type="ORF">QQF64_006140</name>
</gene>
<accession>A0ABR3MGG9</accession>
<evidence type="ECO:0008006" key="3">
    <source>
        <dbReference type="Google" id="ProtNLM"/>
    </source>
</evidence>